<evidence type="ECO:0000313" key="6">
    <source>
        <dbReference type="EMBL" id="NKY52707.1"/>
    </source>
</evidence>
<dbReference type="Gene3D" id="3.40.50.720">
    <property type="entry name" value="NAD(P)-binding Rossmann-like Domain"/>
    <property type="match status" value="1"/>
</dbReference>
<evidence type="ECO:0000313" key="7">
    <source>
        <dbReference type="Proteomes" id="UP000565711"/>
    </source>
</evidence>
<dbReference type="AlphaFoldDB" id="A0A846Y1I1"/>
<protein>
    <submittedName>
        <fullName evidence="6">NAD-dependent epimerase/dehydratase family protein</fullName>
    </submittedName>
</protein>
<reference evidence="6 7" key="1">
    <citation type="submission" date="2020-04" db="EMBL/GenBank/DDBJ databases">
        <title>MicrobeNet Type strains.</title>
        <authorList>
            <person name="Nicholson A.C."/>
        </authorList>
    </citation>
    <scope>NUCLEOTIDE SEQUENCE [LARGE SCALE GENOMIC DNA]</scope>
    <source>
        <strain evidence="6 7">JCM 12354</strain>
    </source>
</reference>
<accession>A0A846Y1I1</accession>
<evidence type="ECO:0000256" key="4">
    <source>
        <dbReference type="SAM" id="MobiDB-lite"/>
    </source>
</evidence>
<dbReference type="InterPro" id="IPR036291">
    <property type="entry name" value="NAD(P)-bd_dom_sf"/>
</dbReference>
<feature type="domain" description="NAD-dependent epimerase/dehydratase" evidence="5">
    <location>
        <begin position="30"/>
        <end position="255"/>
    </location>
</feature>
<gene>
    <name evidence="6" type="ORF">HGA08_21110</name>
</gene>
<sequence>MEASATDGAGEHPDREADSTPPSDRPARPVLVTGAFGLVGSAVVRRLADEGIPVVATDLDTPANRRTGAGLPRGVQVRWADLTISSAVQTLLQSVRPVAIIHLAAVIPPVCYQHRGLARAVNVGATATLLEVAAALAEPPRFVQASSIAVYGARNPHRGDELLTAETPRAPSDIYGAHKVEAEDLVRNSSLEWVILRLGGVLSVEPMPSPSTDLLAFEAAIPADGKLQTVDVRDVAAAMVAATSTPHTGEVFLIGGDESHRLRQSDIGSSVAAASGMPGVIPEGLPGDPDRDDAWFATDWMDTEYSQKILQFQHHSFPGMLDEIRARTATMHRLGFLTGPLTPAARWFLRRLSPYRGSGRSYADPWTVITERLGDTAPDRP</sequence>
<dbReference type="PANTHER" id="PTHR43103">
    <property type="entry name" value="NUCLEOSIDE-DIPHOSPHATE-SUGAR EPIMERASE"/>
    <property type="match status" value="1"/>
</dbReference>
<comment type="caution">
    <text evidence="6">The sequence shown here is derived from an EMBL/GenBank/DDBJ whole genome shotgun (WGS) entry which is preliminary data.</text>
</comment>
<organism evidence="6 7">
    <name type="scientific">Nocardia vermiculata</name>
    <dbReference type="NCBI Taxonomy" id="257274"/>
    <lineage>
        <taxon>Bacteria</taxon>
        <taxon>Bacillati</taxon>
        <taxon>Actinomycetota</taxon>
        <taxon>Actinomycetes</taxon>
        <taxon>Mycobacteriales</taxon>
        <taxon>Nocardiaceae</taxon>
        <taxon>Nocardia</taxon>
    </lineage>
</organism>
<dbReference type="InterPro" id="IPR001509">
    <property type="entry name" value="Epimerase_deHydtase"/>
</dbReference>
<name>A0A846Y1I1_9NOCA</name>
<comment type="similarity">
    <text evidence="1">Belongs to the NAD(P)-dependent epimerase/dehydratase family.</text>
</comment>
<keyword evidence="3" id="KW-0520">NAD</keyword>
<evidence type="ECO:0000256" key="2">
    <source>
        <dbReference type="ARBA" id="ARBA00023002"/>
    </source>
</evidence>
<proteinExistence type="inferred from homology"/>
<evidence type="ECO:0000256" key="1">
    <source>
        <dbReference type="ARBA" id="ARBA00007637"/>
    </source>
</evidence>
<dbReference type="GO" id="GO:0016491">
    <property type="term" value="F:oxidoreductase activity"/>
    <property type="evidence" value="ECO:0007669"/>
    <property type="project" value="UniProtKB-KW"/>
</dbReference>
<dbReference type="Proteomes" id="UP000565711">
    <property type="component" value="Unassembled WGS sequence"/>
</dbReference>
<dbReference type="EMBL" id="JAAXOP010000013">
    <property type="protein sequence ID" value="NKY52707.1"/>
    <property type="molecule type" value="Genomic_DNA"/>
</dbReference>
<dbReference type="RefSeq" id="WP_084474812.1">
    <property type="nucleotide sequence ID" value="NZ_JAAXOP010000013.1"/>
</dbReference>
<feature type="compositionally biased region" description="Basic and acidic residues" evidence="4">
    <location>
        <begin position="9"/>
        <end position="18"/>
    </location>
</feature>
<feature type="region of interest" description="Disordered" evidence="4">
    <location>
        <begin position="1"/>
        <end position="28"/>
    </location>
</feature>
<evidence type="ECO:0000256" key="3">
    <source>
        <dbReference type="ARBA" id="ARBA00023027"/>
    </source>
</evidence>
<keyword evidence="2" id="KW-0560">Oxidoreductase</keyword>
<dbReference type="CDD" id="cd08946">
    <property type="entry name" value="SDR_e"/>
    <property type="match status" value="1"/>
</dbReference>
<dbReference type="Pfam" id="PF01370">
    <property type="entry name" value="Epimerase"/>
    <property type="match status" value="1"/>
</dbReference>
<keyword evidence="7" id="KW-1185">Reference proteome</keyword>
<evidence type="ECO:0000259" key="5">
    <source>
        <dbReference type="Pfam" id="PF01370"/>
    </source>
</evidence>
<dbReference type="SUPFAM" id="SSF51735">
    <property type="entry name" value="NAD(P)-binding Rossmann-fold domains"/>
    <property type="match status" value="1"/>
</dbReference>
<dbReference type="PANTHER" id="PTHR43103:SF5">
    <property type="entry name" value="4-EPIMERASE, PUTATIVE (AFU_ORTHOLOGUE AFUA_7G00360)-RELATED"/>
    <property type="match status" value="1"/>
</dbReference>